<dbReference type="PROSITE" id="PS01081">
    <property type="entry name" value="HTH_TETR_1"/>
    <property type="match status" value="1"/>
</dbReference>
<dbReference type="InterPro" id="IPR050109">
    <property type="entry name" value="HTH-type_TetR-like_transc_reg"/>
</dbReference>
<dbReference type="PANTHER" id="PTHR30055">
    <property type="entry name" value="HTH-TYPE TRANSCRIPTIONAL REGULATOR RUTR"/>
    <property type="match status" value="1"/>
</dbReference>
<dbReference type="Gene3D" id="1.10.357.10">
    <property type="entry name" value="Tetracycline Repressor, domain 2"/>
    <property type="match status" value="1"/>
</dbReference>
<feature type="domain" description="HTH tetR-type" evidence="5">
    <location>
        <begin position="1"/>
        <end position="54"/>
    </location>
</feature>
<dbReference type="Pfam" id="PF00440">
    <property type="entry name" value="TetR_N"/>
    <property type="match status" value="1"/>
</dbReference>
<keyword evidence="1" id="KW-0805">Transcription regulation</keyword>
<evidence type="ECO:0000256" key="3">
    <source>
        <dbReference type="ARBA" id="ARBA00023163"/>
    </source>
</evidence>
<dbReference type="PROSITE" id="PS50977">
    <property type="entry name" value="HTH_TETR_2"/>
    <property type="match status" value="1"/>
</dbReference>
<sequence length="178" mass="19434">MRAALDLFAEQGYDATTVNEIADRAGLTKTTFFRHFPDKREVLFAGQDMHARLLADAIIEAPSPATPLEAVRAALDALATTFTDDRREFSAKLRPVIAGHSELQERSALKRAKLAEAVTNALHKRGVSEPTASLAAELGIRAFHHAFDQWADPANQRTLTELTGHTFDELRAAMAALG</sequence>
<dbReference type="InterPro" id="IPR009057">
    <property type="entry name" value="Homeodomain-like_sf"/>
</dbReference>
<dbReference type="InterPro" id="IPR023772">
    <property type="entry name" value="DNA-bd_HTH_TetR-type_CS"/>
</dbReference>
<evidence type="ECO:0000256" key="4">
    <source>
        <dbReference type="PROSITE-ProRule" id="PRU00335"/>
    </source>
</evidence>
<dbReference type="Proteomes" id="UP001603978">
    <property type="component" value="Unassembled WGS sequence"/>
</dbReference>
<proteinExistence type="predicted"/>
<evidence type="ECO:0000259" key="5">
    <source>
        <dbReference type="PROSITE" id="PS50977"/>
    </source>
</evidence>
<protein>
    <submittedName>
        <fullName evidence="6">TetR/AcrR family transcriptional regulator</fullName>
    </submittedName>
</protein>
<dbReference type="RefSeq" id="WP_393174096.1">
    <property type="nucleotide sequence ID" value="NZ_JBICRM010000035.1"/>
</dbReference>
<reference evidence="6 7" key="1">
    <citation type="submission" date="2024-10" db="EMBL/GenBank/DDBJ databases">
        <authorList>
            <person name="Topkara A.R."/>
            <person name="Saygin H."/>
        </authorList>
    </citation>
    <scope>NUCLEOTIDE SEQUENCE [LARGE SCALE GENOMIC DNA]</scope>
    <source>
        <strain evidence="6 7">M3C6</strain>
    </source>
</reference>
<name>A0ABW7APP5_9ACTN</name>
<accession>A0ABW7APP5</accession>
<evidence type="ECO:0000256" key="1">
    <source>
        <dbReference type="ARBA" id="ARBA00023015"/>
    </source>
</evidence>
<organism evidence="6 7">
    <name type="scientific">Nonomuraea marmarensis</name>
    <dbReference type="NCBI Taxonomy" id="3351344"/>
    <lineage>
        <taxon>Bacteria</taxon>
        <taxon>Bacillati</taxon>
        <taxon>Actinomycetota</taxon>
        <taxon>Actinomycetes</taxon>
        <taxon>Streptosporangiales</taxon>
        <taxon>Streptosporangiaceae</taxon>
        <taxon>Nonomuraea</taxon>
    </lineage>
</organism>
<comment type="caution">
    <text evidence="6">The sequence shown here is derived from an EMBL/GenBank/DDBJ whole genome shotgun (WGS) entry which is preliminary data.</text>
</comment>
<evidence type="ECO:0000313" key="7">
    <source>
        <dbReference type="Proteomes" id="UP001603978"/>
    </source>
</evidence>
<keyword evidence="3" id="KW-0804">Transcription</keyword>
<dbReference type="PANTHER" id="PTHR30055:SF238">
    <property type="entry name" value="MYCOFACTOCIN BIOSYNTHESIS TRANSCRIPTIONAL REGULATOR MFTR-RELATED"/>
    <property type="match status" value="1"/>
</dbReference>
<evidence type="ECO:0000256" key="2">
    <source>
        <dbReference type="ARBA" id="ARBA00023125"/>
    </source>
</evidence>
<gene>
    <name evidence="6" type="ORF">ACFLIM_39955</name>
</gene>
<dbReference type="EMBL" id="JBICRM010000035">
    <property type="protein sequence ID" value="MFG1709384.1"/>
    <property type="molecule type" value="Genomic_DNA"/>
</dbReference>
<dbReference type="InterPro" id="IPR001647">
    <property type="entry name" value="HTH_TetR"/>
</dbReference>
<evidence type="ECO:0000313" key="6">
    <source>
        <dbReference type="EMBL" id="MFG1709384.1"/>
    </source>
</evidence>
<keyword evidence="7" id="KW-1185">Reference proteome</keyword>
<dbReference type="SUPFAM" id="SSF46689">
    <property type="entry name" value="Homeodomain-like"/>
    <property type="match status" value="1"/>
</dbReference>
<feature type="DNA-binding region" description="H-T-H motif" evidence="4">
    <location>
        <begin position="17"/>
        <end position="36"/>
    </location>
</feature>
<keyword evidence="2 4" id="KW-0238">DNA-binding</keyword>